<dbReference type="PANTHER" id="PTHR46211:SF14">
    <property type="entry name" value="GLYCEROPHOSPHODIESTER PHOSPHODIESTERASE"/>
    <property type="match status" value="1"/>
</dbReference>
<dbReference type="PROSITE" id="PS51704">
    <property type="entry name" value="GP_PDE"/>
    <property type="match status" value="1"/>
</dbReference>
<dbReference type="RefSeq" id="WP_311366784.1">
    <property type="nucleotide sequence ID" value="NZ_JAVRHX010000001.1"/>
</dbReference>
<dbReference type="InterPro" id="IPR017946">
    <property type="entry name" value="PLC-like_Pdiesterase_TIM-brl"/>
</dbReference>
<dbReference type="PANTHER" id="PTHR46211">
    <property type="entry name" value="GLYCEROPHOSPHORYL DIESTER PHOSPHODIESTERASE"/>
    <property type="match status" value="1"/>
</dbReference>
<evidence type="ECO:0000313" key="2">
    <source>
        <dbReference type="EMBL" id="MDT0593260.1"/>
    </source>
</evidence>
<comment type="caution">
    <text evidence="2">The sequence shown here is derived from an EMBL/GenBank/DDBJ whole genome shotgun (WGS) entry which is preliminary data.</text>
</comment>
<gene>
    <name evidence="2" type="ORF">RM552_00205</name>
</gene>
<protein>
    <submittedName>
        <fullName evidence="2">Glycerophosphodiester phosphodiesterase</fullName>
    </submittedName>
</protein>
<dbReference type="SUPFAM" id="SSF51695">
    <property type="entry name" value="PLC-like phosphodiesterases"/>
    <property type="match status" value="1"/>
</dbReference>
<dbReference type="Gene3D" id="3.20.20.190">
    <property type="entry name" value="Phosphatidylinositol (PI) phosphodiesterase"/>
    <property type="match status" value="1"/>
</dbReference>
<feature type="domain" description="GP-PDE" evidence="1">
    <location>
        <begin position="1"/>
        <end position="231"/>
    </location>
</feature>
<evidence type="ECO:0000313" key="3">
    <source>
        <dbReference type="Proteomes" id="UP001253545"/>
    </source>
</evidence>
<evidence type="ECO:0000259" key="1">
    <source>
        <dbReference type="PROSITE" id="PS51704"/>
    </source>
</evidence>
<dbReference type="Pfam" id="PF03009">
    <property type="entry name" value="GDPD"/>
    <property type="match status" value="1"/>
</dbReference>
<sequence length="241" mass="26889">MKIFAHRGLSADYHENTLEAFEKAIEEGVDGIEFDLHQVENEFVIFHDFTLERLNGDATLLNQLSLDQVQNIVLTGDHRIPLLQDIFALVKGKVPLNLELKAIDDIDALLSLVVDYIYTHDGEVIFSSFNHPLLRSLSEGLRNTRIQNKVTTGALIGHSPIDNAAYAVNLGADIAAIDVHLVTPEFVQNAHQFNLEVWCYTVNNKDVLARLLDMGVDAVFSNDPALMKEGLSEKSARKDQI</sequence>
<dbReference type="EMBL" id="JAVRHX010000001">
    <property type="protein sequence ID" value="MDT0593260.1"/>
    <property type="molecule type" value="Genomic_DNA"/>
</dbReference>
<keyword evidence="3" id="KW-1185">Reference proteome</keyword>
<dbReference type="Proteomes" id="UP001253545">
    <property type="component" value="Unassembled WGS sequence"/>
</dbReference>
<proteinExistence type="predicted"/>
<dbReference type="CDD" id="cd08556">
    <property type="entry name" value="GDPD"/>
    <property type="match status" value="1"/>
</dbReference>
<reference evidence="2 3" key="1">
    <citation type="submission" date="2023-09" db="EMBL/GenBank/DDBJ databases">
        <authorList>
            <person name="Rey-Velasco X."/>
        </authorList>
    </citation>
    <scope>NUCLEOTIDE SEQUENCE [LARGE SCALE GENOMIC DNA]</scope>
    <source>
        <strain evidence="2 3">P117</strain>
    </source>
</reference>
<organism evidence="2 3">
    <name type="scientific">Glaciecola petra</name>
    <dbReference type="NCBI Taxonomy" id="3075602"/>
    <lineage>
        <taxon>Bacteria</taxon>
        <taxon>Pseudomonadati</taxon>
        <taxon>Pseudomonadota</taxon>
        <taxon>Gammaproteobacteria</taxon>
        <taxon>Alteromonadales</taxon>
        <taxon>Alteromonadaceae</taxon>
        <taxon>Glaciecola</taxon>
    </lineage>
</organism>
<name>A0ABU2ZKW5_9ALTE</name>
<dbReference type="InterPro" id="IPR030395">
    <property type="entry name" value="GP_PDE_dom"/>
</dbReference>
<accession>A0ABU2ZKW5</accession>